<evidence type="ECO:0000313" key="2">
    <source>
        <dbReference type="Proteomes" id="UP001314170"/>
    </source>
</evidence>
<organism evidence="1 2">
    <name type="scientific">Dovyalis caffra</name>
    <dbReference type="NCBI Taxonomy" id="77055"/>
    <lineage>
        <taxon>Eukaryota</taxon>
        <taxon>Viridiplantae</taxon>
        <taxon>Streptophyta</taxon>
        <taxon>Embryophyta</taxon>
        <taxon>Tracheophyta</taxon>
        <taxon>Spermatophyta</taxon>
        <taxon>Magnoliopsida</taxon>
        <taxon>eudicotyledons</taxon>
        <taxon>Gunneridae</taxon>
        <taxon>Pentapetalae</taxon>
        <taxon>rosids</taxon>
        <taxon>fabids</taxon>
        <taxon>Malpighiales</taxon>
        <taxon>Salicaceae</taxon>
        <taxon>Flacourtieae</taxon>
        <taxon>Dovyalis</taxon>
    </lineage>
</organism>
<gene>
    <name evidence="1" type="ORF">DCAF_LOCUS5756</name>
</gene>
<dbReference type="Proteomes" id="UP001314170">
    <property type="component" value="Unassembled WGS sequence"/>
</dbReference>
<evidence type="ECO:0000313" key="1">
    <source>
        <dbReference type="EMBL" id="CAK7328037.1"/>
    </source>
</evidence>
<proteinExistence type="predicted"/>
<dbReference type="AlphaFoldDB" id="A0AAV1R241"/>
<accession>A0AAV1R241</accession>
<comment type="caution">
    <text evidence="1">The sequence shown here is derived from an EMBL/GenBank/DDBJ whole genome shotgun (WGS) entry which is preliminary data.</text>
</comment>
<protein>
    <submittedName>
        <fullName evidence="1">Uncharacterized protein</fullName>
    </submittedName>
</protein>
<dbReference type="EMBL" id="CAWUPB010000892">
    <property type="protein sequence ID" value="CAK7328037.1"/>
    <property type="molecule type" value="Genomic_DNA"/>
</dbReference>
<sequence>MRLRQQQYDTSKVQVAHLREDYEVSQLQRGKSRRCLQFEEAQQKTTTDDTYSSNPAMKLIGSVSPASSAEWEILDSSQMELSISYDQKQKKNISNTDGDGC</sequence>
<reference evidence="1 2" key="1">
    <citation type="submission" date="2024-01" db="EMBL/GenBank/DDBJ databases">
        <authorList>
            <person name="Waweru B."/>
        </authorList>
    </citation>
    <scope>NUCLEOTIDE SEQUENCE [LARGE SCALE GENOMIC DNA]</scope>
</reference>
<name>A0AAV1R241_9ROSI</name>
<keyword evidence="2" id="KW-1185">Reference proteome</keyword>